<dbReference type="Proteomes" id="UP000509510">
    <property type="component" value="Chromosome VI"/>
</dbReference>
<dbReference type="SUPFAM" id="SSF56112">
    <property type="entry name" value="Protein kinase-like (PK-like)"/>
    <property type="match status" value="1"/>
</dbReference>
<dbReference type="EMBL" id="CP055903">
    <property type="protein sequence ID" value="QKX64737.1"/>
    <property type="molecule type" value="Genomic_DNA"/>
</dbReference>
<gene>
    <name evidence="2" type="ORF">TRUGW13939_11913</name>
</gene>
<dbReference type="PANTHER" id="PTHR21310:SF59">
    <property type="entry name" value="AMINOGLYCOSIDE PHOSPHOTRANSFERASE DOMAIN-CONTAINING PROTEIN"/>
    <property type="match status" value="1"/>
</dbReference>
<dbReference type="KEGG" id="trg:TRUGW13939_11913"/>
<name>A0A7H8RF56_TALRU</name>
<evidence type="ECO:0000313" key="2">
    <source>
        <dbReference type="EMBL" id="QKX64737.1"/>
    </source>
</evidence>
<feature type="domain" description="Aminoglycoside phosphotransferase" evidence="1">
    <location>
        <begin position="196"/>
        <end position="247"/>
    </location>
</feature>
<dbReference type="InterPro" id="IPR011009">
    <property type="entry name" value="Kinase-like_dom_sf"/>
</dbReference>
<keyword evidence="3" id="KW-1185">Reference proteome</keyword>
<evidence type="ECO:0000259" key="1">
    <source>
        <dbReference type="Pfam" id="PF01636"/>
    </source>
</evidence>
<organism evidence="2 3">
    <name type="scientific">Talaromyces rugulosus</name>
    <name type="common">Penicillium rugulosum</name>
    <dbReference type="NCBI Taxonomy" id="121627"/>
    <lineage>
        <taxon>Eukaryota</taxon>
        <taxon>Fungi</taxon>
        <taxon>Dikarya</taxon>
        <taxon>Ascomycota</taxon>
        <taxon>Pezizomycotina</taxon>
        <taxon>Eurotiomycetes</taxon>
        <taxon>Eurotiomycetidae</taxon>
        <taxon>Eurotiales</taxon>
        <taxon>Trichocomaceae</taxon>
        <taxon>Talaromyces</taxon>
        <taxon>Talaromyces sect. Islandici</taxon>
    </lineage>
</organism>
<dbReference type="InterPro" id="IPR002575">
    <property type="entry name" value="Aminoglycoside_PTrfase"/>
</dbReference>
<dbReference type="InterPro" id="IPR051678">
    <property type="entry name" value="AGP_Transferase"/>
</dbReference>
<dbReference type="AlphaFoldDB" id="A0A7H8RF56"/>
<dbReference type="Gene3D" id="3.90.1200.10">
    <property type="match status" value="1"/>
</dbReference>
<sequence length="337" mass="38081">MTEKSWAQLSIDRFFENRKSPSQAECYRLARSISNASVVRPVDVPGSLSYTVIGTGRPNQGQDLIVSFREKNSVIDSATIALARSIHGCLVPEATYHGKICDLHIYTMSRLQGISSLEALSTKAELTPEAEASHTCYVKHLARYFARCWLMPQPTNSEQLVEHRSGVNRRLEKLRKISPPIVSDKTINELECSFPVLFSHEYPQVLTHNDLSKTNILVNDESLKITGLIDWSLASVLPFGLELFSLSLMTGYMGIDGWHSYTCRDKLHNAFWKEFCFACAIDYDHARWKDVYNAAQSAARLGAVLHYAFERNADGSPSEEVATSQWMWRFLPVLLEL</sequence>
<dbReference type="Pfam" id="PF01636">
    <property type="entry name" value="APH"/>
    <property type="match status" value="1"/>
</dbReference>
<dbReference type="RefSeq" id="XP_035350910.1">
    <property type="nucleotide sequence ID" value="XM_035495017.1"/>
</dbReference>
<protein>
    <recommendedName>
        <fullName evidence="1">Aminoglycoside phosphotransferase domain-containing protein</fullName>
    </recommendedName>
</protein>
<accession>A0A7H8RF56</accession>
<reference evidence="3" key="1">
    <citation type="submission" date="2020-06" db="EMBL/GenBank/DDBJ databases">
        <title>A chromosome-scale genome assembly of Talaromyces rugulosus W13939.</title>
        <authorList>
            <person name="Wang B."/>
            <person name="Guo L."/>
            <person name="Ye K."/>
            <person name="Wang L."/>
        </authorList>
    </citation>
    <scope>NUCLEOTIDE SEQUENCE [LARGE SCALE GENOMIC DNA]</scope>
    <source>
        <strain evidence="3">W13939</strain>
    </source>
</reference>
<dbReference type="OrthoDB" id="5598852at2759"/>
<proteinExistence type="predicted"/>
<dbReference type="GeneID" id="55999389"/>
<dbReference type="PANTHER" id="PTHR21310">
    <property type="entry name" value="AMINOGLYCOSIDE PHOSPHOTRANSFERASE-RELATED-RELATED"/>
    <property type="match status" value="1"/>
</dbReference>
<evidence type="ECO:0000313" key="3">
    <source>
        <dbReference type="Proteomes" id="UP000509510"/>
    </source>
</evidence>